<dbReference type="AlphaFoldDB" id="W2Q2F7"/>
<proteinExistence type="predicted"/>
<protein>
    <submittedName>
        <fullName evidence="2">Uncharacterized protein</fullName>
    </submittedName>
</protein>
<evidence type="ECO:0000313" key="3">
    <source>
        <dbReference type="Proteomes" id="UP000018817"/>
    </source>
</evidence>
<evidence type="ECO:0000256" key="1">
    <source>
        <dbReference type="SAM" id="MobiDB-lite"/>
    </source>
</evidence>
<reference evidence="2 3" key="2">
    <citation type="submission" date="2013-11" db="EMBL/GenBank/DDBJ databases">
        <title>The Genome Sequence of Phytophthora parasitica INRA-310.</title>
        <authorList>
            <consortium name="The Broad Institute Genomics Platform"/>
            <person name="Russ C."/>
            <person name="Tyler B."/>
            <person name="Panabieres F."/>
            <person name="Shan W."/>
            <person name="Tripathy S."/>
            <person name="Grunwald N."/>
            <person name="Machado M."/>
            <person name="Johnson C.S."/>
            <person name="Arredondo F."/>
            <person name="Hong C."/>
            <person name="Coffey M."/>
            <person name="Young S.K."/>
            <person name="Zeng Q."/>
            <person name="Gargeya S."/>
            <person name="Fitzgerald M."/>
            <person name="Abouelleil A."/>
            <person name="Alvarado L."/>
            <person name="Chapman S.B."/>
            <person name="Gainer-Dewar J."/>
            <person name="Goldberg J."/>
            <person name="Griggs A."/>
            <person name="Gujja S."/>
            <person name="Hansen M."/>
            <person name="Howarth C."/>
            <person name="Imamovic A."/>
            <person name="Ireland A."/>
            <person name="Larimer J."/>
            <person name="McCowan C."/>
            <person name="Murphy C."/>
            <person name="Pearson M."/>
            <person name="Poon T.W."/>
            <person name="Priest M."/>
            <person name="Roberts A."/>
            <person name="Saif S."/>
            <person name="Shea T."/>
            <person name="Sykes S."/>
            <person name="Wortman J."/>
            <person name="Nusbaum C."/>
            <person name="Birren B."/>
        </authorList>
    </citation>
    <scope>NUCLEOTIDE SEQUENCE [LARGE SCALE GENOMIC DNA]</scope>
    <source>
        <strain evidence="2 3">INRA-310</strain>
    </source>
</reference>
<feature type="compositionally biased region" description="Polar residues" evidence="1">
    <location>
        <begin position="1"/>
        <end position="10"/>
    </location>
</feature>
<accession>W2Q2F7</accession>
<sequence>MSTPWPASTRNDSKRIRITALTRGSNRKQSPFVHSSISTSNLIEVASSPRSRPRSTSPSLKKFSADLKAGDID</sequence>
<dbReference type="EMBL" id="KI669595">
    <property type="protein sequence ID" value="ETN06460.1"/>
    <property type="molecule type" value="Genomic_DNA"/>
</dbReference>
<organism evidence="2 3">
    <name type="scientific">Phytophthora nicotianae (strain INRA-310)</name>
    <name type="common">Phytophthora parasitica</name>
    <dbReference type="NCBI Taxonomy" id="761204"/>
    <lineage>
        <taxon>Eukaryota</taxon>
        <taxon>Sar</taxon>
        <taxon>Stramenopiles</taxon>
        <taxon>Oomycota</taxon>
        <taxon>Peronosporomycetes</taxon>
        <taxon>Peronosporales</taxon>
        <taxon>Peronosporaceae</taxon>
        <taxon>Phytophthora</taxon>
    </lineage>
</organism>
<gene>
    <name evidence="2" type="ORF">PPTG_23299</name>
</gene>
<evidence type="ECO:0000313" key="2">
    <source>
        <dbReference type="EMBL" id="ETN06460.1"/>
    </source>
</evidence>
<feature type="region of interest" description="Disordered" evidence="1">
    <location>
        <begin position="1"/>
        <end position="73"/>
    </location>
</feature>
<dbReference type="Proteomes" id="UP000018817">
    <property type="component" value="Unassembled WGS sequence"/>
</dbReference>
<feature type="compositionally biased region" description="Low complexity" evidence="1">
    <location>
        <begin position="47"/>
        <end position="59"/>
    </location>
</feature>
<name>W2Q2F7_PHYN3</name>
<dbReference type="RefSeq" id="XP_008907952.1">
    <property type="nucleotide sequence ID" value="XM_008909704.1"/>
</dbReference>
<dbReference type="GeneID" id="20191898"/>
<feature type="compositionally biased region" description="Polar residues" evidence="1">
    <location>
        <begin position="22"/>
        <end position="42"/>
    </location>
</feature>
<dbReference type="VEuPathDB" id="FungiDB:PPTG_23299"/>
<reference evidence="3" key="1">
    <citation type="submission" date="2011-12" db="EMBL/GenBank/DDBJ databases">
        <authorList>
            <consortium name="The Broad Institute Genome Sequencing Platform"/>
            <person name="Russ C."/>
            <person name="Tyler B."/>
            <person name="Panabieres F."/>
            <person name="Shan W."/>
            <person name="Tripathy S."/>
            <person name="Grunwald N."/>
            <person name="Machado M."/>
            <person name="Young S.K."/>
            <person name="Zeng Q."/>
            <person name="Gargeya S."/>
            <person name="Fitzgerald M."/>
            <person name="Haas B."/>
            <person name="Abouelleil A."/>
            <person name="Alvarado L."/>
            <person name="Arachchi H.M."/>
            <person name="Berlin A."/>
            <person name="Chapman S.B."/>
            <person name="Gearin G."/>
            <person name="Goldberg J."/>
            <person name="Griggs A."/>
            <person name="Gujja S."/>
            <person name="Hansen M."/>
            <person name="Heiman D."/>
            <person name="Howarth C."/>
            <person name="Larimer J."/>
            <person name="Lui A."/>
            <person name="MacDonald P.J.P."/>
            <person name="McCowen C."/>
            <person name="Montmayeur A."/>
            <person name="Murphy C."/>
            <person name="Neiman D."/>
            <person name="Pearson M."/>
            <person name="Priest M."/>
            <person name="Roberts A."/>
            <person name="Saif S."/>
            <person name="Shea T."/>
            <person name="Sisk P."/>
            <person name="Stolte C."/>
            <person name="Sykes S."/>
            <person name="Wortman J."/>
            <person name="Nusbaum C."/>
            <person name="Birren B."/>
        </authorList>
    </citation>
    <scope>NUCLEOTIDE SEQUENCE [LARGE SCALE GENOMIC DNA]</scope>
    <source>
        <strain evidence="3">INRA-310</strain>
    </source>
</reference>
<feature type="compositionally biased region" description="Basic and acidic residues" evidence="1">
    <location>
        <begin position="63"/>
        <end position="73"/>
    </location>
</feature>